<comment type="similarity">
    <text evidence="1">Belongs to the eukaryotic initiation factor 4G family.</text>
</comment>
<sequence>MTLRLRPAAALIDAFKRGSRECVDAATPQTTKNDAASNDRAPPDANANVRRYTKSELVRVNDASGEHTKELPVELSTSTLECVTNAINEEIAAREGSVWGRHHAKKDKADKEKDAKTGDKDAVGRDGEEGGENATSDGAATESKTATDVADATHKKPTAAAGPMDAEKSKRHLKSAFNKLSPSVAVDKFVEQITECALHELAVAEFLAKTTCERASVDEKNVAVIADAAARLISSGATPSAYITQNGASSTTFKKLLVGALQDEFEGAQEAREGLLAHAERHERDAQAKKVKQRLVGVARLIGELYARGVVSVAVVRAITDELLGEARSVPREDDVEALCALLAVAGAKVDAEAKKAMDAYMARVNVLAESEHLNARTRFACRDVIELRGAGWASSGASADSKSSQADLASESRVVSDELLFPEGPKSRSSGGGGALKGPYSKPGALNATMLPTAANRARLEAEMRRGARERAEAKADAAMAAASGDAGASTSSYTAEQVQQKIASLIDEYSTVGDVNEALMCVADVVARSSDADAARDAVAKALVNFVIDTSTPKAASAVGKLLAALHNRGGFATAVVEQAVGDVVAALDDVAIDVPMAPKLMAAVVAAVVASGAVALDFITAAGSGVEDVQFRRAFAGACLNALRVEHKFAGLVKGALNLGDFAKSEDVGDDTVVEWLAKLSLDDLA</sequence>
<dbReference type="OMA" id="PSKPAME"/>
<feature type="domain" description="MI" evidence="5">
    <location>
        <begin position="499"/>
        <end position="627"/>
    </location>
</feature>
<dbReference type="Gene3D" id="1.25.40.180">
    <property type="match status" value="2"/>
</dbReference>
<feature type="compositionally biased region" description="Polar residues" evidence="4">
    <location>
        <begin position="133"/>
        <end position="146"/>
    </location>
</feature>
<dbReference type="eggNOG" id="KOG0401">
    <property type="taxonomic scope" value="Eukaryota"/>
</dbReference>
<feature type="compositionally biased region" description="Basic and acidic residues" evidence="4">
    <location>
        <begin position="107"/>
        <end position="128"/>
    </location>
</feature>
<dbReference type="RefSeq" id="XP_001422360.1">
    <property type="nucleotide sequence ID" value="XM_001422323.1"/>
</dbReference>
<protein>
    <recommendedName>
        <fullName evidence="5">MI domain-containing protein</fullName>
    </recommendedName>
</protein>
<dbReference type="InterPro" id="IPR003891">
    <property type="entry name" value="Initiation_fac_eIF4g_MI"/>
</dbReference>
<dbReference type="InterPro" id="IPR003890">
    <property type="entry name" value="MIF4G-like_typ-3"/>
</dbReference>
<dbReference type="GO" id="GO:0016281">
    <property type="term" value="C:eukaryotic translation initiation factor 4F complex"/>
    <property type="evidence" value="ECO:0007669"/>
    <property type="project" value="TreeGrafter"/>
</dbReference>
<evidence type="ECO:0000256" key="4">
    <source>
        <dbReference type="SAM" id="MobiDB-lite"/>
    </source>
</evidence>
<dbReference type="AlphaFoldDB" id="A4SAC1"/>
<reference evidence="6 7" key="1">
    <citation type="journal article" date="2007" name="Proc. Natl. Acad. Sci. U.S.A.">
        <title>The tiny eukaryote Ostreococcus provides genomic insights into the paradox of plankton speciation.</title>
        <authorList>
            <person name="Palenik B."/>
            <person name="Grimwood J."/>
            <person name="Aerts A."/>
            <person name="Rouze P."/>
            <person name="Salamov A."/>
            <person name="Putnam N."/>
            <person name="Dupont C."/>
            <person name="Jorgensen R."/>
            <person name="Derelle E."/>
            <person name="Rombauts S."/>
            <person name="Zhou K."/>
            <person name="Otillar R."/>
            <person name="Merchant S.S."/>
            <person name="Podell S."/>
            <person name="Gaasterland T."/>
            <person name="Napoli C."/>
            <person name="Gendler K."/>
            <person name="Manuell A."/>
            <person name="Tai V."/>
            <person name="Vallon O."/>
            <person name="Piganeau G."/>
            <person name="Jancek S."/>
            <person name="Heijde M."/>
            <person name="Jabbari K."/>
            <person name="Bowler C."/>
            <person name="Lohr M."/>
            <person name="Robbens S."/>
            <person name="Werner G."/>
            <person name="Dubchak I."/>
            <person name="Pazour G.J."/>
            <person name="Ren Q."/>
            <person name="Paulsen I."/>
            <person name="Delwiche C."/>
            <person name="Schmutz J."/>
            <person name="Rokhsar D."/>
            <person name="Van de Peer Y."/>
            <person name="Moreau H."/>
            <person name="Grigoriev I.V."/>
        </authorList>
    </citation>
    <scope>NUCLEOTIDE SEQUENCE [LARGE SCALE GENOMIC DNA]</scope>
    <source>
        <strain evidence="6 7">CCE9901</strain>
    </source>
</reference>
<dbReference type="GeneID" id="5006418"/>
<dbReference type="SUPFAM" id="SSF48371">
    <property type="entry name" value="ARM repeat"/>
    <property type="match status" value="2"/>
</dbReference>
<dbReference type="PROSITE" id="PS51366">
    <property type="entry name" value="MI"/>
    <property type="match status" value="1"/>
</dbReference>
<dbReference type="STRING" id="436017.A4SAC1"/>
<accession>A4SAC1</accession>
<dbReference type="SMART" id="SM00543">
    <property type="entry name" value="MIF4G"/>
    <property type="match status" value="1"/>
</dbReference>
<dbReference type="GO" id="GO:0003743">
    <property type="term" value="F:translation initiation factor activity"/>
    <property type="evidence" value="ECO:0007669"/>
    <property type="project" value="UniProtKB-KW"/>
</dbReference>
<evidence type="ECO:0000313" key="7">
    <source>
        <dbReference type="Proteomes" id="UP000001568"/>
    </source>
</evidence>
<dbReference type="Pfam" id="PF02854">
    <property type="entry name" value="MIF4G"/>
    <property type="match status" value="1"/>
</dbReference>
<dbReference type="PANTHER" id="PTHR23253">
    <property type="entry name" value="EUKARYOTIC TRANSLATION INITIATION FACTOR 4 GAMMA"/>
    <property type="match status" value="1"/>
</dbReference>
<organism evidence="6 7">
    <name type="scientific">Ostreococcus lucimarinus (strain CCE9901)</name>
    <dbReference type="NCBI Taxonomy" id="436017"/>
    <lineage>
        <taxon>Eukaryota</taxon>
        <taxon>Viridiplantae</taxon>
        <taxon>Chlorophyta</taxon>
        <taxon>Mamiellophyceae</taxon>
        <taxon>Mamiellales</taxon>
        <taxon>Bathycoccaceae</taxon>
        <taxon>Ostreococcus</taxon>
    </lineage>
</organism>
<dbReference type="EMBL" id="CP000599">
    <property type="protein sequence ID" value="ABP00677.1"/>
    <property type="molecule type" value="Genomic_DNA"/>
</dbReference>
<keyword evidence="3" id="KW-0648">Protein biosynthesis</keyword>
<evidence type="ECO:0000313" key="6">
    <source>
        <dbReference type="EMBL" id="ABP00677.1"/>
    </source>
</evidence>
<gene>
    <name evidence="6" type="ORF">OSTLU_25795</name>
</gene>
<dbReference type="KEGG" id="olu:OSTLU_25795"/>
<feature type="region of interest" description="Disordered" evidence="4">
    <location>
        <begin position="98"/>
        <end position="170"/>
    </location>
</feature>
<evidence type="ECO:0000259" key="5">
    <source>
        <dbReference type="PROSITE" id="PS51366"/>
    </source>
</evidence>
<keyword evidence="2" id="KW-0396">Initiation factor</keyword>
<dbReference type="HOGENOM" id="CLU_452249_0_0_1"/>
<dbReference type="Proteomes" id="UP000001568">
    <property type="component" value="Chromosome 19"/>
</dbReference>
<evidence type="ECO:0000256" key="3">
    <source>
        <dbReference type="ARBA" id="ARBA00022917"/>
    </source>
</evidence>
<dbReference type="GO" id="GO:0003729">
    <property type="term" value="F:mRNA binding"/>
    <property type="evidence" value="ECO:0007669"/>
    <property type="project" value="TreeGrafter"/>
</dbReference>
<dbReference type="OrthoDB" id="514777at2759"/>
<dbReference type="Gramene" id="ABP00677">
    <property type="protein sequence ID" value="ABP00677"/>
    <property type="gene ID" value="OSTLU_25795"/>
</dbReference>
<proteinExistence type="inferred from homology"/>
<evidence type="ECO:0000256" key="2">
    <source>
        <dbReference type="ARBA" id="ARBA00022540"/>
    </source>
</evidence>
<feature type="region of interest" description="Disordered" evidence="4">
    <location>
        <begin position="24"/>
        <end position="47"/>
    </location>
</feature>
<keyword evidence="7" id="KW-1185">Reference proteome</keyword>
<evidence type="ECO:0000256" key="1">
    <source>
        <dbReference type="ARBA" id="ARBA00005775"/>
    </source>
</evidence>
<dbReference type="Pfam" id="PF02847">
    <property type="entry name" value="MA3"/>
    <property type="match status" value="1"/>
</dbReference>
<feature type="compositionally biased region" description="Polar residues" evidence="4">
    <location>
        <begin position="27"/>
        <end position="36"/>
    </location>
</feature>
<dbReference type="InterPro" id="IPR016024">
    <property type="entry name" value="ARM-type_fold"/>
</dbReference>
<name>A4SAC1_OSTLU</name>
<feature type="region of interest" description="Disordered" evidence="4">
    <location>
        <begin position="418"/>
        <end position="448"/>
    </location>
</feature>
<dbReference type="PANTHER" id="PTHR23253:SF9">
    <property type="entry name" value="EUKARYOTIC TRANSLATION INITIATION FACTOR 4 GAMMA 2"/>
    <property type="match status" value="1"/>
</dbReference>